<feature type="compositionally biased region" description="Low complexity" evidence="2">
    <location>
        <begin position="391"/>
        <end position="418"/>
    </location>
</feature>
<reference evidence="5" key="1">
    <citation type="submission" date="2022-07" db="EMBL/GenBank/DDBJ databases">
        <authorList>
            <person name="Trinca V."/>
            <person name="Uliana J.V.C."/>
            <person name="Torres T.T."/>
            <person name="Ward R.J."/>
            <person name="Monesi N."/>
        </authorList>
    </citation>
    <scope>NUCLEOTIDE SEQUENCE</scope>
    <source>
        <strain evidence="5">HSMRA1968</strain>
        <tissue evidence="5">Whole embryos</tissue>
    </source>
</reference>
<dbReference type="OrthoDB" id="5983381at2759"/>
<dbReference type="InterPro" id="IPR008160">
    <property type="entry name" value="Collagen"/>
</dbReference>
<dbReference type="SUPFAM" id="SSF49899">
    <property type="entry name" value="Concanavalin A-like lectins/glucanases"/>
    <property type="match status" value="1"/>
</dbReference>
<evidence type="ECO:0000313" key="6">
    <source>
        <dbReference type="Proteomes" id="UP001151699"/>
    </source>
</evidence>
<dbReference type="EMBL" id="WJQU01000001">
    <property type="protein sequence ID" value="KAJ6649284.1"/>
    <property type="molecule type" value="Genomic_DNA"/>
</dbReference>
<dbReference type="PANTHER" id="PTHR24637">
    <property type="entry name" value="COLLAGEN"/>
    <property type="match status" value="1"/>
</dbReference>
<feature type="compositionally biased region" description="Basic and acidic residues" evidence="2">
    <location>
        <begin position="453"/>
        <end position="462"/>
    </location>
</feature>
<dbReference type="Pfam" id="PF01391">
    <property type="entry name" value="Collagen"/>
    <property type="match status" value="2"/>
</dbReference>
<feature type="compositionally biased region" description="Basic and acidic residues" evidence="2">
    <location>
        <begin position="420"/>
        <end position="430"/>
    </location>
</feature>
<evidence type="ECO:0000259" key="4">
    <source>
        <dbReference type="SMART" id="SM00210"/>
    </source>
</evidence>
<protein>
    <submittedName>
        <fullName evidence="5">Collagen alpha-1(XXII) chain</fullName>
    </submittedName>
</protein>
<feature type="compositionally biased region" description="Pro residues" evidence="2">
    <location>
        <begin position="379"/>
        <end position="390"/>
    </location>
</feature>
<dbReference type="Proteomes" id="UP001151699">
    <property type="component" value="Chromosome A"/>
</dbReference>
<evidence type="ECO:0000256" key="1">
    <source>
        <dbReference type="ARBA" id="ARBA00022737"/>
    </source>
</evidence>
<evidence type="ECO:0000256" key="2">
    <source>
        <dbReference type="SAM" id="MobiDB-lite"/>
    </source>
</evidence>
<dbReference type="InterPro" id="IPR048287">
    <property type="entry name" value="TSPN-like_N"/>
</dbReference>
<dbReference type="SMART" id="SM00210">
    <property type="entry name" value="TSPN"/>
    <property type="match status" value="1"/>
</dbReference>
<sequence>PSIKKITFEYQENFFINFLFFFRIILISVAITLAIGQNYADTPSRSSCGQWRPGDADINTFDLIREFHLDQSETLYEDIIQVPGSNGIQRAYRLQRQTNLTLRSLEAFPKGIPHQFSFECTFRAREPPMTPWYLFHVTNFYEESQLAVTMYPEQQTLGLALPDQNGGLQNVFFQHEMLFDSSWHKVMIGVTPSEARLWVDCKQVTGLHGDYMEPLEARRRFDTRGGHLYVSKMMKTRQDMVEESVPVCDYHEEISSALIDLQWMVLSCDPTRPTRENCNEIPESYVAPVNPTRRPDGKPYEEECPVVCPQGPPGYNGTDGLPGLPGRDGERGPMGPPGPILESGDGPNEDEIRNICEAIVVEKLAALAGTLVRGRPGPQGSPGPQGPPGQPGHQGAMGFVGMPGPQGQPGAVGPPGLQGERGEKGDRGEMGESIQGPPGPQGIQGPPGYDGAPGRHGDKGDTGRPGPQGPRGQAGEAGRCPDCMYPQPYYPYQFQQQSKGPSGDIKG</sequence>
<keyword evidence="5" id="KW-0176">Collagen</keyword>
<organism evidence="5 6">
    <name type="scientific">Pseudolycoriella hygida</name>
    <dbReference type="NCBI Taxonomy" id="35572"/>
    <lineage>
        <taxon>Eukaryota</taxon>
        <taxon>Metazoa</taxon>
        <taxon>Ecdysozoa</taxon>
        <taxon>Arthropoda</taxon>
        <taxon>Hexapoda</taxon>
        <taxon>Insecta</taxon>
        <taxon>Pterygota</taxon>
        <taxon>Neoptera</taxon>
        <taxon>Endopterygota</taxon>
        <taxon>Diptera</taxon>
        <taxon>Nematocera</taxon>
        <taxon>Sciaroidea</taxon>
        <taxon>Sciaridae</taxon>
        <taxon>Pseudolycoriella</taxon>
    </lineage>
</organism>
<dbReference type="GO" id="GO:0005581">
    <property type="term" value="C:collagen trimer"/>
    <property type="evidence" value="ECO:0007669"/>
    <property type="project" value="UniProtKB-KW"/>
</dbReference>
<dbReference type="PANTHER" id="PTHR24637:SF421">
    <property type="entry name" value="CUTICLE COLLAGEN DPY-2"/>
    <property type="match status" value="1"/>
</dbReference>
<dbReference type="InterPro" id="IPR013320">
    <property type="entry name" value="ConA-like_dom_sf"/>
</dbReference>
<keyword evidence="1" id="KW-0677">Repeat</keyword>
<evidence type="ECO:0000256" key="3">
    <source>
        <dbReference type="SAM" id="Phobius"/>
    </source>
</evidence>
<feature type="region of interest" description="Disordered" evidence="2">
    <location>
        <begin position="314"/>
        <end position="349"/>
    </location>
</feature>
<keyword evidence="3" id="KW-1133">Transmembrane helix</keyword>
<feature type="compositionally biased region" description="Low complexity" evidence="2">
    <location>
        <begin position="485"/>
        <end position="497"/>
    </location>
</feature>
<comment type="caution">
    <text evidence="5">The sequence shown here is derived from an EMBL/GenBank/DDBJ whole genome shotgun (WGS) entry which is preliminary data.</text>
</comment>
<evidence type="ECO:0000313" key="5">
    <source>
        <dbReference type="EMBL" id="KAJ6649284.1"/>
    </source>
</evidence>
<keyword evidence="3" id="KW-0812">Transmembrane</keyword>
<feature type="domain" description="Thrombospondin-like N-terminal" evidence="4">
    <location>
        <begin position="54"/>
        <end position="270"/>
    </location>
</feature>
<name>A0A9Q0S8F2_9DIPT</name>
<keyword evidence="6" id="KW-1185">Reference proteome</keyword>
<keyword evidence="3" id="KW-0472">Membrane</keyword>
<feature type="transmembrane region" description="Helical" evidence="3">
    <location>
        <begin position="14"/>
        <end position="36"/>
    </location>
</feature>
<dbReference type="AlphaFoldDB" id="A0A9Q0S8F2"/>
<proteinExistence type="predicted"/>
<gene>
    <name evidence="5" type="primary">COL22A1</name>
    <name evidence="5" type="ORF">Bhyg_04518</name>
</gene>
<dbReference type="Gene3D" id="2.60.120.200">
    <property type="match status" value="1"/>
</dbReference>
<accession>A0A9Q0S8F2</accession>
<feature type="region of interest" description="Disordered" evidence="2">
    <location>
        <begin position="372"/>
        <end position="507"/>
    </location>
</feature>
<feature type="non-terminal residue" evidence="5">
    <location>
        <position position="1"/>
    </location>
</feature>